<accession>A0A0E9SDY2</accession>
<proteinExistence type="predicted"/>
<dbReference type="AlphaFoldDB" id="A0A0E9SDY2"/>
<sequence>MLCSDQLCRAVTVCAAQ</sequence>
<evidence type="ECO:0000313" key="1">
    <source>
        <dbReference type="EMBL" id="JAH39447.1"/>
    </source>
</evidence>
<reference evidence="1" key="2">
    <citation type="journal article" date="2015" name="Fish Shellfish Immunol.">
        <title>Early steps in the European eel (Anguilla anguilla)-Vibrio vulnificus interaction in the gills: Role of the RtxA13 toxin.</title>
        <authorList>
            <person name="Callol A."/>
            <person name="Pajuelo D."/>
            <person name="Ebbesson L."/>
            <person name="Teles M."/>
            <person name="MacKenzie S."/>
            <person name="Amaro C."/>
        </authorList>
    </citation>
    <scope>NUCLEOTIDE SEQUENCE</scope>
</reference>
<reference evidence="1" key="1">
    <citation type="submission" date="2014-11" db="EMBL/GenBank/DDBJ databases">
        <authorList>
            <person name="Amaro Gonzalez C."/>
        </authorList>
    </citation>
    <scope>NUCLEOTIDE SEQUENCE</scope>
</reference>
<organism evidence="1">
    <name type="scientific">Anguilla anguilla</name>
    <name type="common">European freshwater eel</name>
    <name type="synonym">Muraena anguilla</name>
    <dbReference type="NCBI Taxonomy" id="7936"/>
    <lineage>
        <taxon>Eukaryota</taxon>
        <taxon>Metazoa</taxon>
        <taxon>Chordata</taxon>
        <taxon>Craniata</taxon>
        <taxon>Vertebrata</taxon>
        <taxon>Euteleostomi</taxon>
        <taxon>Actinopterygii</taxon>
        <taxon>Neopterygii</taxon>
        <taxon>Teleostei</taxon>
        <taxon>Anguilliformes</taxon>
        <taxon>Anguillidae</taxon>
        <taxon>Anguilla</taxon>
    </lineage>
</organism>
<name>A0A0E9SDY2_ANGAN</name>
<dbReference type="EMBL" id="GBXM01069130">
    <property type="protein sequence ID" value="JAH39447.1"/>
    <property type="molecule type" value="Transcribed_RNA"/>
</dbReference>
<protein>
    <submittedName>
        <fullName evidence="1">Uncharacterized protein</fullName>
    </submittedName>
</protein>